<evidence type="ECO:0000313" key="1">
    <source>
        <dbReference type="EMBL" id="TPG34761.1"/>
    </source>
</evidence>
<protein>
    <submittedName>
        <fullName evidence="1">Uncharacterized protein</fullName>
    </submittedName>
</protein>
<evidence type="ECO:0000313" key="2">
    <source>
        <dbReference type="Proteomes" id="UP000319700"/>
    </source>
</evidence>
<dbReference type="OrthoDB" id="1366422at2"/>
<dbReference type="RefSeq" id="WP_140511096.1">
    <property type="nucleotide sequence ID" value="NZ_RCZH01000018.1"/>
</dbReference>
<accession>A0A502EEH5</accession>
<dbReference type="EMBL" id="RCZH01000018">
    <property type="protein sequence ID" value="TPG34761.1"/>
    <property type="molecule type" value="Genomic_DNA"/>
</dbReference>
<keyword evidence="2" id="KW-1185">Reference proteome</keyword>
<dbReference type="Proteomes" id="UP000319700">
    <property type="component" value="Unassembled WGS sequence"/>
</dbReference>
<reference evidence="1 2" key="1">
    <citation type="journal article" date="2019" name="Environ. Microbiol.">
        <title>Species interactions and distinct microbial communities in high Arctic permafrost affected cryosols are associated with the CH4 and CO2 gas fluxes.</title>
        <authorList>
            <person name="Altshuler I."/>
            <person name="Hamel J."/>
            <person name="Turney S."/>
            <person name="Magnuson E."/>
            <person name="Levesque R."/>
            <person name="Greer C."/>
            <person name="Whyte L.G."/>
        </authorList>
    </citation>
    <scope>NUCLEOTIDE SEQUENCE [LARGE SCALE GENOMIC DNA]</scope>
    <source>
        <strain evidence="1 2">42</strain>
    </source>
</reference>
<sequence>MNLSELILERKIFDIKIGESINESQYLEIITEEDGDIPGTLDYYIHDFFFEIIVANEVVVGIQFDFSYESEKSNFFSVGEMEIVLNEKTNLEEFINYLKKTDIKFETIESKFES</sequence>
<name>A0A502EEH5_9FLAO</name>
<comment type="caution">
    <text evidence="1">The sequence shown here is derived from an EMBL/GenBank/DDBJ whole genome shotgun (WGS) entry which is preliminary data.</text>
</comment>
<dbReference type="AlphaFoldDB" id="A0A502EEH5"/>
<proteinExistence type="predicted"/>
<gene>
    <name evidence="1" type="ORF">EAH81_21995</name>
</gene>
<organism evidence="1 2">
    <name type="scientific">Flavobacterium pectinovorum</name>
    <dbReference type="NCBI Taxonomy" id="29533"/>
    <lineage>
        <taxon>Bacteria</taxon>
        <taxon>Pseudomonadati</taxon>
        <taxon>Bacteroidota</taxon>
        <taxon>Flavobacteriia</taxon>
        <taxon>Flavobacteriales</taxon>
        <taxon>Flavobacteriaceae</taxon>
        <taxon>Flavobacterium</taxon>
    </lineage>
</organism>